<evidence type="ECO:0000313" key="8">
    <source>
        <dbReference type="Proteomes" id="UP000695000"/>
    </source>
</evidence>
<dbReference type="InterPro" id="IPR013087">
    <property type="entry name" value="Znf_C2H2_type"/>
</dbReference>
<keyword evidence="8" id="KW-1185">Reference proteome</keyword>
<feature type="region of interest" description="Disordered" evidence="6">
    <location>
        <begin position="97"/>
        <end position="119"/>
    </location>
</feature>
<dbReference type="RefSeq" id="XP_017776109.1">
    <property type="nucleotide sequence ID" value="XM_017920620.1"/>
</dbReference>
<evidence type="ECO:0000259" key="7">
    <source>
        <dbReference type="PROSITE" id="PS50157"/>
    </source>
</evidence>
<dbReference type="Gene3D" id="3.30.160.60">
    <property type="entry name" value="Classic Zinc Finger"/>
    <property type="match status" value="1"/>
</dbReference>
<keyword evidence="2" id="KW-0677">Repeat</keyword>
<dbReference type="Proteomes" id="UP000695000">
    <property type="component" value="Unplaced"/>
</dbReference>
<accession>A0ABM1MNF9</accession>
<dbReference type="SMART" id="SM00355">
    <property type="entry name" value="ZnF_C2H2"/>
    <property type="match status" value="5"/>
</dbReference>
<dbReference type="PROSITE" id="PS50157">
    <property type="entry name" value="ZINC_FINGER_C2H2_2"/>
    <property type="match status" value="2"/>
</dbReference>
<evidence type="ECO:0000313" key="9">
    <source>
        <dbReference type="RefSeq" id="XP_017776109.1"/>
    </source>
</evidence>
<evidence type="ECO:0000256" key="6">
    <source>
        <dbReference type="SAM" id="MobiDB-lite"/>
    </source>
</evidence>
<evidence type="ECO:0000256" key="4">
    <source>
        <dbReference type="ARBA" id="ARBA00022833"/>
    </source>
</evidence>
<evidence type="ECO:0000256" key="2">
    <source>
        <dbReference type="ARBA" id="ARBA00022737"/>
    </source>
</evidence>
<feature type="domain" description="C2H2-type" evidence="7">
    <location>
        <begin position="810"/>
        <end position="838"/>
    </location>
</feature>
<dbReference type="InterPro" id="IPR036236">
    <property type="entry name" value="Znf_C2H2_sf"/>
</dbReference>
<evidence type="ECO:0000256" key="3">
    <source>
        <dbReference type="ARBA" id="ARBA00022771"/>
    </source>
</evidence>
<reference evidence="9" key="1">
    <citation type="submission" date="2025-08" db="UniProtKB">
        <authorList>
            <consortium name="RefSeq"/>
        </authorList>
    </citation>
    <scope>IDENTIFICATION</scope>
    <source>
        <tissue evidence="9">Whole Larva</tissue>
    </source>
</reference>
<dbReference type="GeneID" id="108562329"/>
<feature type="region of interest" description="Disordered" evidence="6">
    <location>
        <begin position="181"/>
        <end position="203"/>
    </location>
</feature>
<protein>
    <submittedName>
        <fullName evidence="9">Uncharacterized protein LOC108562329</fullName>
    </submittedName>
</protein>
<dbReference type="PANTHER" id="PTHR24379:SF121">
    <property type="entry name" value="C2H2-TYPE DOMAIN-CONTAINING PROTEIN"/>
    <property type="match status" value="1"/>
</dbReference>
<keyword evidence="4" id="KW-0862">Zinc</keyword>
<name>A0ABM1MNF9_NICVS</name>
<organism evidence="8 9">
    <name type="scientific">Nicrophorus vespilloides</name>
    <name type="common">Boreal carrion beetle</name>
    <dbReference type="NCBI Taxonomy" id="110193"/>
    <lineage>
        <taxon>Eukaryota</taxon>
        <taxon>Metazoa</taxon>
        <taxon>Ecdysozoa</taxon>
        <taxon>Arthropoda</taxon>
        <taxon>Hexapoda</taxon>
        <taxon>Insecta</taxon>
        <taxon>Pterygota</taxon>
        <taxon>Neoptera</taxon>
        <taxon>Endopterygota</taxon>
        <taxon>Coleoptera</taxon>
        <taxon>Polyphaga</taxon>
        <taxon>Staphyliniformia</taxon>
        <taxon>Silphidae</taxon>
        <taxon>Nicrophorinae</taxon>
        <taxon>Nicrophorus</taxon>
    </lineage>
</organism>
<feature type="compositionally biased region" description="Polar residues" evidence="6">
    <location>
        <begin position="101"/>
        <end position="111"/>
    </location>
</feature>
<dbReference type="PANTHER" id="PTHR24379">
    <property type="entry name" value="KRAB AND ZINC FINGER DOMAIN-CONTAINING"/>
    <property type="match status" value="1"/>
</dbReference>
<keyword evidence="3 5" id="KW-0863">Zinc-finger</keyword>
<feature type="domain" description="C2H2-type" evidence="7">
    <location>
        <begin position="687"/>
        <end position="716"/>
    </location>
</feature>
<evidence type="ECO:0000256" key="1">
    <source>
        <dbReference type="ARBA" id="ARBA00022723"/>
    </source>
</evidence>
<dbReference type="PROSITE" id="PS00028">
    <property type="entry name" value="ZINC_FINGER_C2H2_1"/>
    <property type="match status" value="3"/>
</dbReference>
<proteinExistence type="predicted"/>
<keyword evidence="1" id="KW-0479">Metal-binding</keyword>
<feature type="compositionally biased region" description="Basic and acidic residues" evidence="6">
    <location>
        <begin position="603"/>
        <end position="612"/>
    </location>
</feature>
<dbReference type="SUPFAM" id="SSF57667">
    <property type="entry name" value="beta-beta-alpha zinc fingers"/>
    <property type="match status" value="1"/>
</dbReference>
<gene>
    <name evidence="9" type="primary">LOC108562329</name>
</gene>
<evidence type="ECO:0000256" key="5">
    <source>
        <dbReference type="PROSITE-ProRule" id="PRU00042"/>
    </source>
</evidence>
<sequence length="920" mass="102903">MASIAETEPCLTCKRPIRGVPICLDSTDSGESIANRQKLKILVPELDLLKNKVYMLCMSCNYKLLTSYTFRMMCLSVASNMKVDPTVVAKVEPEDIDDTSTKVSNEQNLNPPVSVEPADTSDVQKRNVLVVVKSTSPATVDKLETNKIIKNPCSPVTNQTITLSAFLKQSQNGNMQKVVSKSKTELGNQTTNEHTEKPSSSVASKPLTVATFLKQSQNVNVQKVLSKSKAALGNQTTNAHTEKPSSSVASKQLTVATFLKQSQNVNVQKVLSKSKAALGNETTNAYSEKPSSSVASKPLTVATFLKQSQNGNKVLQVVGKPLQTKIILDKANLNGRRVTYLKKSKPLVPIRPKLVTTDALILNNKDTPVVAKPTPIEVDDKVIIDMQEKLSSKLDTKIAVTPTSKVYKQIVNSDKQKSVLKKLDSPVPVTAGTTVIIDKIGQKLEVNIVDAPVVTTEPAATNDTKMDCSNIAESAAKPAKSTVKKNAQKSPGNIKIVPACDTSDLDDQRSARKLIMNTLYKAVMETKESGLTPAKRQLRFTPWEPEKNLSETIVSNWNKNISSLVRNELFNNGTSAEKEEGSAEVNQSSEISEPPPEVNEPPDVNKRPDVNKPTEVNQTPEVNSAVKENESVEVKTEIKTEPDDVEFISETFLEPSTIKSTVKKSHEEEQQERSQIIDLPMKSKTTFLCKCNHCGLLLTSKETLVKHIRQHFKNNPVQCDQCKTQFGDISSYNAHMCIYETEKKAVVSEFEPECPKPKECKCNRYFGNIRTLNIHLETTCENSTFCMTCNMGFVDVTSTNCHLRNVHNLFLCNLCRKMFRDKKYLMTHLHVMHEKKVPNKKIKYRCPFKSCKKTFKFYETYELHLTYKHQEYYSNIYWEDCKTSYVTYMCNLCKNNDKQICLNLLDQNAFIVQLQKNHAL</sequence>
<feature type="region of interest" description="Disordered" evidence="6">
    <location>
        <begin position="575"/>
        <end position="636"/>
    </location>
</feature>
<feature type="compositionally biased region" description="Basic and acidic residues" evidence="6">
    <location>
        <begin position="627"/>
        <end position="636"/>
    </location>
</feature>